<name>A0AAD9GKU1_BABDI</name>
<dbReference type="AlphaFoldDB" id="A0AAD9GKU1"/>
<evidence type="ECO:0000313" key="2">
    <source>
        <dbReference type="Proteomes" id="UP001195914"/>
    </source>
</evidence>
<evidence type="ECO:0000313" key="1">
    <source>
        <dbReference type="EMBL" id="KAK1940271.1"/>
    </source>
</evidence>
<keyword evidence="2" id="KW-1185">Reference proteome</keyword>
<dbReference type="Proteomes" id="UP001195914">
    <property type="component" value="Unassembled WGS sequence"/>
</dbReference>
<sequence length="121" mass="13910">MEDKLKTLVFHNYVPKDENLKRLVRSNLEDYTQIEEDIDAVITRIIDEYSNKDVLSLVLPSNQNLDLKRNLRDARQLLANKTDQTIMKLLKTGQTGGEIGPAMLAKFSEDAMERELSDEDN</sequence>
<organism evidence="1 2">
    <name type="scientific">Babesia divergens</name>
    <dbReference type="NCBI Taxonomy" id="32595"/>
    <lineage>
        <taxon>Eukaryota</taxon>
        <taxon>Sar</taxon>
        <taxon>Alveolata</taxon>
        <taxon>Apicomplexa</taxon>
        <taxon>Aconoidasida</taxon>
        <taxon>Piroplasmida</taxon>
        <taxon>Babesiidae</taxon>
        <taxon>Babesia</taxon>
    </lineage>
</organism>
<accession>A0AAD9GKU1</accession>
<proteinExistence type="predicted"/>
<dbReference type="InterPro" id="IPR013169">
    <property type="entry name" value="mRNA_splic_Cwf18-like"/>
</dbReference>
<gene>
    <name evidence="1" type="ORF">X943_001151</name>
</gene>
<dbReference type="EMBL" id="JAHBMH010000003">
    <property type="protein sequence ID" value="KAK1940271.1"/>
    <property type="molecule type" value="Genomic_DNA"/>
</dbReference>
<comment type="caution">
    <text evidence="1">The sequence shown here is derived from an EMBL/GenBank/DDBJ whole genome shotgun (WGS) entry which is preliminary data.</text>
</comment>
<protein>
    <submittedName>
        <fullName evidence="1">Uncharacterized protein</fullName>
    </submittedName>
</protein>
<reference evidence="1" key="2">
    <citation type="submission" date="2021-05" db="EMBL/GenBank/DDBJ databases">
        <authorList>
            <person name="Pain A."/>
        </authorList>
    </citation>
    <scope>NUCLEOTIDE SEQUENCE</scope>
    <source>
        <strain evidence="1">1802A</strain>
    </source>
</reference>
<dbReference type="Pfam" id="PF08315">
    <property type="entry name" value="cwf18"/>
    <property type="match status" value="1"/>
</dbReference>
<reference evidence="1" key="1">
    <citation type="journal article" date="2014" name="Nucleic Acids Res.">
        <title>The evolutionary dynamics of variant antigen genes in Babesia reveal a history of genomic innovation underlying host-parasite interaction.</title>
        <authorList>
            <person name="Jackson A.P."/>
            <person name="Otto T.D."/>
            <person name="Darby A."/>
            <person name="Ramaprasad A."/>
            <person name="Xia D."/>
            <person name="Echaide I.E."/>
            <person name="Farber M."/>
            <person name="Gahlot S."/>
            <person name="Gamble J."/>
            <person name="Gupta D."/>
            <person name="Gupta Y."/>
            <person name="Jackson L."/>
            <person name="Malandrin L."/>
            <person name="Malas T.B."/>
            <person name="Moussa E."/>
            <person name="Nair M."/>
            <person name="Reid A.J."/>
            <person name="Sanders M."/>
            <person name="Sharma J."/>
            <person name="Tracey A."/>
            <person name="Quail M.A."/>
            <person name="Weir W."/>
            <person name="Wastling J.M."/>
            <person name="Hall N."/>
            <person name="Willadsen P."/>
            <person name="Lingelbach K."/>
            <person name="Shiels B."/>
            <person name="Tait A."/>
            <person name="Berriman M."/>
            <person name="Allred D.R."/>
            <person name="Pain A."/>
        </authorList>
    </citation>
    <scope>NUCLEOTIDE SEQUENCE</scope>
    <source>
        <strain evidence="1">1802A</strain>
    </source>
</reference>